<dbReference type="PIRSF" id="PIRSF038971">
    <property type="entry name" value="PhnM"/>
    <property type="match status" value="1"/>
</dbReference>
<proteinExistence type="inferred from homology"/>
<dbReference type="PANTHER" id="PTHR11113:SF14">
    <property type="entry name" value="N-ACETYLGLUCOSAMINE-6-PHOSPHATE DEACETYLASE"/>
    <property type="match status" value="1"/>
</dbReference>
<dbReference type="NCBIfam" id="NF011987">
    <property type="entry name" value="PRK15446.2-3"/>
    <property type="match status" value="1"/>
</dbReference>
<dbReference type="Gene3D" id="2.30.40.10">
    <property type="entry name" value="Urease, subunit C, domain 1"/>
    <property type="match status" value="1"/>
</dbReference>
<evidence type="ECO:0000313" key="5">
    <source>
        <dbReference type="Proteomes" id="UP001368270"/>
    </source>
</evidence>
<organism evidence="4 5">
    <name type="scientific">Cognatishimia coralii</name>
    <dbReference type="NCBI Taxonomy" id="3083254"/>
    <lineage>
        <taxon>Bacteria</taxon>
        <taxon>Pseudomonadati</taxon>
        <taxon>Pseudomonadota</taxon>
        <taxon>Alphaproteobacteria</taxon>
        <taxon>Rhodobacterales</taxon>
        <taxon>Paracoccaceae</taxon>
        <taxon>Cognatishimia</taxon>
    </lineage>
</organism>
<accession>A0ABU8QG88</accession>
<dbReference type="SUPFAM" id="SSF51556">
    <property type="entry name" value="Metallo-dependent hydrolases"/>
    <property type="match status" value="1"/>
</dbReference>
<dbReference type="InterPro" id="IPR011059">
    <property type="entry name" value="Metal-dep_hydrolase_composite"/>
</dbReference>
<feature type="domain" description="Amidohydrolase 3" evidence="3">
    <location>
        <begin position="195"/>
        <end position="368"/>
    </location>
</feature>
<dbReference type="Gene3D" id="3.20.20.140">
    <property type="entry name" value="Metal-dependent hydrolases"/>
    <property type="match status" value="1"/>
</dbReference>
<keyword evidence="2" id="KW-0378">Hydrolase</keyword>
<dbReference type="InterPro" id="IPR032466">
    <property type="entry name" value="Metal_Hydrolase"/>
</dbReference>
<evidence type="ECO:0000259" key="3">
    <source>
        <dbReference type="Pfam" id="PF07969"/>
    </source>
</evidence>
<dbReference type="PANTHER" id="PTHR11113">
    <property type="entry name" value="N-ACETYLGLUCOSAMINE-6-PHOSPHATE DEACETYLASE"/>
    <property type="match status" value="1"/>
</dbReference>
<evidence type="ECO:0000256" key="2">
    <source>
        <dbReference type="ARBA" id="ARBA00022801"/>
    </source>
</evidence>
<dbReference type="RefSeq" id="WP_339403347.1">
    <property type="nucleotide sequence ID" value="NZ_JBBGAZ010000004.1"/>
</dbReference>
<dbReference type="Pfam" id="PF07969">
    <property type="entry name" value="Amidohydro_3"/>
    <property type="match status" value="1"/>
</dbReference>
<dbReference type="InterPro" id="IPR013108">
    <property type="entry name" value="Amidohydro_3"/>
</dbReference>
<protein>
    <submittedName>
        <fullName evidence="4">Alpha-D-ribose 1-methylphosphonate 5-triphosphate diphosphatase</fullName>
    </submittedName>
</protein>
<dbReference type="NCBIfam" id="NF011990">
    <property type="entry name" value="PRK15446.2-6"/>
    <property type="match status" value="1"/>
</dbReference>
<reference evidence="4 5" key="1">
    <citation type="submission" date="2024-03" db="EMBL/GenBank/DDBJ databases">
        <title>Cognatishimia coralii sp. nov., a marine bacterium isolated from coral surrounding seawater.</title>
        <authorList>
            <person name="Liu X."/>
            <person name="Liu S."/>
            <person name="Sun H."/>
            <person name="Zhang Y."/>
        </authorList>
    </citation>
    <scope>NUCLEOTIDE SEQUENCE [LARGE SCALE GENOMIC DNA]</scope>
    <source>
        <strain evidence="4 5">D5M38</strain>
    </source>
</reference>
<comment type="caution">
    <text evidence="4">The sequence shown here is derived from an EMBL/GenBank/DDBJ whole genome shotgun (WGS) entry which is preliminary data.</text>
</comment>
<sequence>MSVKLRLTGAEVLGANGLEARDLGICDGLLQSDTDAREIDLSDYMICPAFVDIHGDGFERHLAPRRGVLKDLGQGLASSDAELASNGIGTAVLAQFFSWEGGMRGTEFAARFLAAHHAAQMLTDTRVQLRFETHLLAQYAEFEALVAEYDVPYVVFNDHLPHAALAKGKKPPRLTGQALKSGRSPEAHLALLQKLHAQSDAVTAALPELAARLSARGVRLGAHDNETAEQVQGFHELGASIGEFPVTREAAEAHRAVGAPVILGSPNVVRGGSHSGRLSAAELIADGLCNALASDYHYPAMKQAVFRLVDEGVASLAQAWALVSSGPAGILGLTDRGEIAAGLRADLVILRKETRQIEATVVGGNITYMSGGAAQRFLAPPL</sequence>
<dbReference type="InterPro" id="IPR012696">
    <property type="entry name" value="PhnM"/>
</dbReference>
<comment type="similarity">
    <text evidence="1">Belongs to the metallo-dependent hydrolases superfamily. NagA family.</text>
</comment>
<dbReference type="EMBL" id="JBBGAZ010000004">
    <property type="protein sequence ID" value="MEJ5218435.1"/>
    <property type="molecule type" value="Genomic_DNA"/>
</dbReference>
<dbReference type="SUPFAM" id="SSF51338">
    <property type="entry name" value="Composite domain of metallo-dependent hydrolases"/>
    <property type="match status" value="1"/>
</dbReference>
<keyword evidence="5" id="KW-1185">Reference proteome</keyword>
<gene>
    <name evidence="4" type="ORF">WG622_09305</name>
</gene>
<name>A0ABU8QG88_9RHOB</name>
<dbReference type="Proteomes" id="UP001368270">
    <property type="component" value="Unassembled WGS sequence"/>
</dbReference>
<evidence type="ECO:0000256" key="1">
    <source>
        <dbReference type="ARBA" id="ARBA00010716"/>
    </source>
</evidence>
<evidence type="ECO:0000313" key="4">
    <source>
        <dbReference type="EMBL" id="MEJ5218435.1"/>
    </source>
</evidence>